<protein>
    <submittedName>
        <fullName evidence="4">2,6-dihydropseudooxynicotine hydrolase</fullName>
    </submittedName>
</protein>
<dbReference type="PANTHER" id="PTHR22946">
    <property type="entry name" value="DIENELACTONE HYDROLASE DOMAIN-CONTAINING PROTEIN-RELATED"/>
    <property type="match status" value="1"/>
</dbReference>
<dbReference type="eggNOG" id="ENOG502QPTG">
    <property type="taxonomic scope" value="Eukaryota"/>
</dbReference>
<dbReference type="GO" id="GO:0016787">
    <property type="term" value="F:hydrolase activity"/>
    <property type="evidence" value="ECO:0007669"/>
    <property type="project" value="UniProtKB-KW"/>
</dbReference>
<dbReference type="InterPro" id="IPR029058">
    <property type="entry name" value="AB_hydrolase_fold"/>
</dbReference>
<accession>T5ACR7</accession>
<dbReference type="Pfam" id="PF12697">
    <property type="entry name" value="Abhydrolase_6"/>
    <property type="match status" value="1"/>
</dbReference>
<keyword evidence="4" id="KW-0378">Hydrolase</keyword>
<dbReference type="SUPFAM" id="SSF53474">
    <property type="entry name" value="alpha/beta-Hydrolases"/>
    <property type="match status" value="1"/>
</dbReference>
<dbReference type="Gene3D" id="1.20.1440.110">
    <property type="entry name" value="acylaminoacyl peptidase"/>
    <property type="match status" value="1"/>
</dbReference>
<name>T5ACR7_OPHSC</name>
<dbReference type="InterPro" id="IPR050261">
    <property type="entry name" value="FrsA_esterase"/>
</dbReference>
<dbReference type="InterPro" id="IPR000073">
    <property type="entry name" value="AB_hydrolase_1"/>
</dbReference>
<organism evidence="4 5">
    <name type="scientific">Ophiocordyceps sinensis (strain Co18 / CGMCC 3.14243)</name>
    <name type="common">Yarsagumba caterpillar fungus</name>
    <name type="synonym">Hirsutella sinensis</name>
    <dbReference type="NCBI Taxonomy" id="911162"/>
    <lineage>
        <taxon>Eukaryota</taxon>
        <taxon>Fungi</taxon>
        <taxon>Dikarya</taxon>
        <taxon>Ascomycota</taxon>
        <taxon>Pezizomycotina</taxon>
        <taxon>Sordariomycetes</taxon>
        <taxon>Hypocreomycetidae</taxon>
        <taxon>Hypocreales</taxon>
        <taxon>Ophiocordycipitaceae</taxon>
        <taxon>Ophiocordyceps</taxon>
    </lineage>
</organism>
<dbReference type="AlphaFoldDB" id="T5ACR7"/>
<evidence type="ECO:0000256" key="2">
    <source>
        <dbReference type="SAM" id="MobiDB-lite"/>
    </source>
</evidence>
<sequence length="461" mass="50387">MASNSSFRLSLNKDPIFDLGLLRVLSLSVYDGGDINDVLVAASSIVPGDFNSYAGAFAGLAGRVFERAKAVVQSGFPFSARTAFFSAATYFRSAEFLLHGNPADPRLGPLWDSQIEAFDHGLALLKPPGRRVTINTPDFDIPAIWITPSGEKKKRPTIITGFGYDNTQEELYHLIGLAALERGYNVLSYEGPGQPAVLRKQKLGFIHDWERVVTPVMDYALGQKDVVDPSSVGLVGFSLGGYLAPRAAAFDHRFAAIMALDGVWDFGSIIKNTFGPDLIKVYAAGDRAKFDSPPESTPTISTRTTQSPTVNIKSSTIHAPSFLRWGLEQGLWAFNTRSPFDLVTRSANFSLEGVVHKIKTPVFVGEAEQDPFYAGEARRLASRLGKWAHLHEFKAKDAIGTHSAIGALKQQNQVVLDWFQRTISERGKYRGKRGPEPGPEPGQSSTRSRRHSSPRFDGGTG</sequence>
<gene>
    <name evidence="4" type="ORF">OCS_01049</name>
</gene>
<dbReference type="PANTHER" id="PTHR22946:SF12">
    <property type="entry name" value="CONIDIAL PIGMENT BIOSYNTHESIS PROTEIN AYG1 (AFU_ORTHOLOGUE AFUA_2G17550)"/>
    <property type="match status" value="1"/>
</dbReference>
<evidence type="ECO:0000313" key="4">
    <source>
        <dbReference type="EMBL" id="EQL03255.1"/>
    </source>
</evidence>
<dbReference type="Gene3D" id="3.40.50.1820">
    <property type="entry name" value="alpha/beta hydrolase"/>
    <property type="match status" value="1"/>
</dbReference>
<feature type="region of interest" description="Disordered" evidence="2">
    <location>
        <begin position="426"/>
        <end position="461"/>
    </location>
</feature>
<dbReference type="Proteomes" id="UP000019374">
    <property type="component" value="Unassembled WGS sequence"/>
</dbReference>
<evidence type="ECO:0000256" key="1">
    <source>
        <dbReference type="ARBA" id="ARBA00038115"/>
    </source>
</evidence>
<dbReference type="OrthoDB" id="249703at2759"/>
<feature type="domain" description="AB hydrolase-1" evidence="3">
    <location>
        <begin position="173"/>
        <end position="385"/>
    </location>
</feature>
<evidence type="ECO:0000313" key="5">
    <source>
        <dbReference type="Proteomes" id="UP000019374"/>
    </source>
</evidence>
<proteinExistence type="inferred from homology"/>
<dbReference type="HOGENOM" id="CLU_034451_1_0_1"/>
<reference evidence="4 5" key="1">
    <citation type="journal article" date="2013" name="Chin. Sci. Bull.">
        <title>Genome survey uncovers the secrets of sex and lifestyle in caterpillar fungus.</title>
        <authorList>
            <person name="Hu X."/>
            <person name="Zhang Y."/>
            <person name="Xiao G."/>
            <person name="Zheng P."/>
            <person name="Xia Y."/>
            <person name="Zhang X."/>
            <person name="St Leger R.J."/>
            <person name="Liu X."/>
            <person name="Wang C."/>
        </authorList>
    </citation>
    <scope>NUCLEOTIDE SEQUENCE [LARGE SCALE GENOMIC DNA]</scope>
    <source>
        <strain evidence="5">Co18 / CGMCC 3.14243</strain>
        <tissue evidence="4">Fruit-body</tissue>
    </source>
</reference>
<comment type="similarity">
    <text evidence="1">Belongs to the AB hydrolase superfamily. FUS2 hydrolase family.</text>
</comment>
<evidence type="ECO:0000259" key="3">
    <source>
        <dbReference type="Pfam" id="PF12697"/>
    </source>
</evidence>
<dbReference type="EMBL" id="KE652223">
    <property type="protein sequence ID" value="EQL03255.1"/>
    <property type="molecule type" value="Genomic_DNA"/>
</dbReference>